<evidence type="ECO:0000313" key="8">
    <source>
        <dbReference type="Proteomes" id="UP000184520"/>
    </source>
</evidence>
<gene>
    <name evidence="7" type="ORF">SAMN05216361_4348</name>
</gene>
<evidence type="ECO:0000256" key="1">
    <source>
        <dbReference type="ARBA" id="ARBA00004141"/>
    </source>
</evidence>
<dbReference type="Pfam" id="PF01169">
    <property type="entry name" value="GDT1"/>
    <property type="match status" value="2"/>
</dbReference>
<proteinExistence type="inferred from homology"/>
<dbReference type="PANTHER" id="PTHR12608:SF1">
    <property type="entry name" value="TRANSMEMBRANE PROTEIN 165"/>
    <property type="match status" value="1"/>
</dbReference>
<dbReference type="RefSeq" id="WP_073325270.1">
    <property type="nucleotide sequence ID" value="NZ_FQWD01000009.1"/>
</dbReference>
<feature type="transmembrane region" description="Helical" evidence="6">
    <location>
        <begin position="132"/>
        <end position="154"/>
    </location>
</feature>
<dbReference type="OrthoDB" id="9801356at2"/>
<organism evidence="7 8">
    <name type="scientific">Marisediminitalea aggregata</name>
    <dbReference type="NCBI Taxonomy" id="634436"/>
    <lineage>
        <taxon>Bacteria</taxon>
        <taxon>Pseudomonadati</taxon>
        <taxon>Pseudomonadota</taxon>
        <taxon>Gammaproteobacteria</taxon>
        <taxon>Alteromonadales</taxon>
        <taxon>Alteromonadaceae</taxon>
        <taxon>Marisediminitalea</taxon>
    </lineage>
</organism>
<reference evidence="8" key="1">
    <citation type="submission" date="2016-11" db="EMBL/GenBank/DDBJ databases">
        <authorList>
            <person name="Varghese N."/>
            <person name="Submissions S."/>
        </authorList>
    </citation>
    <scope>NUCLEOTIDE SEQUENCE [LARGE SCALE GENOMIC DNA]</scope>
    <source>
        <strain evidence="8">CGMCC 1.8995</strain>
    </source>
</reference>
<dbReference type="GO" id="GO:0016020">
    <property type="term" value="C:membrane"/>
    <property type="evidence" value="ECO:0007669"/>
    <property type="project" value="UniProtKB-SubCell"/>
</dbReference>
<comment type="subcellular location">
    <subcellularLocation>
        <location evidence="1 6">Membrane</location>
        <topology evidence="1 6">Multi-pass membrane protein</topology>
    </subcellularLocation>
</comment>
<dbReference type="STRING" id="634436.SAMN05216361_4348"/>
<evidence type="ECO:0000256" key="2">
    <source>
        <dbReference type="ARBA" id="ARBA00009190"/>
    </source>
</evidence>
<evidence type="ECO:0000313" key="7">
    <source>
        <dbReference type="EMBL" id="SHH35010.1"/>
    </source>
</evidence>
<keyword evidence="4 6" id="KW-1133">Transmembrane helix</keyword>
<comment type="similarity">
    <text evidence="2 6">Belongs to the GDT1 family.</text>
</comment>
<dbReference type="GO" id="GO:0046873">
    <property type="term" value="F:metal ion transmembrane transporter activity"/>
    <property type="evidence" value="ECO:0007669"/>
    <property type="project" value="InterPro"/>
</dbReference>
<sequence length="185" mass="20094">MEAFLSSLTTVAIAEIGDKTQLLSLLLTVRFKNNLAIVVGILFATLLNHAFSAWAGIWLSAWLTPGLSNGLFAGAFIVVGLWLLIPDKEEAVTSSFDRYGAFLATSVLFFLAEMGDKTQIATVLLAGEYQHLGWVTLGTTLGMMAANVPVVYLGEPVMKALPMKQVRLAASTCFVLLGVYWLFRM</sequence>
<evidence type="ECO:0000256" key="6">
    <source>
        <dbReference type="RuleBase" id="RU365102"/>
    </source>
</evidence>
<name>A0A1M5S991_9ALTE</name>
<dbReference type="AlphaFoldDB" id="A0A1M5S991"/>
<dbReference type="PANTHER" id="PTHR12608">
    <property type="entry name" value="TRANSMEMBRANE PROTEIN HTP-1 RELATED"/>
    <property type="match status" value="1"/>
</dbReference>
<keyword evidence="3 6" id="KW-0812">Transmembrane</keyword>
<evidence type="ECO:0000256" key="3">
    <source>
        <dbReference type="ARBA" id="ARBA00022692"/>
    </source>
</evidence>
<keyword evidence="5 6" id="KW-0472">Membrane</keyword>
<accession>A0A1M5S991</accession>
<feature type="transmembrane region" description="Helical" evidence="6">
    <location>
        <begin position="96"/>
        <end position="112"/>
    </location>
</feature>
<keyword evidence="8" id="KW-1185">Reference proteome</keyword>
<evidence type="ECO:0000256" key="4">
    <source>
        <dbReference type="ARBA" id="ARBA00022989"/>
    </source>
</evidence>
<dbReference type="InterPro" id="IPR001727">
    <property type="entry name" value="GDT1-like"/>
</dbReference>
<feature type="transmembrane region" description="Helical" evidence="6">
    <location>
        <begin position="67"/>
        <end position="84"/>
    </location>
</feature>
<evidence type="ECO:0000256" key="5">
    <source>
        <dbReference type="ARBA" id="ARBA00023136"/>
    </source>
</evidence>
<protein>
    <recommendedName>
        <fullName evidence="6">GDT1 family protein</fullName>
    </recommendedName>
</protein>
<feature type="transmembrane region" description="Helical" evidence="6">
    <location>
        <begin position="35"/>
        <end position="61"/>
    </location>
</feature>
<feature type="transmembrane region" description="Helical" evidence="6">
    <location>
        <begin position="166"/>
        <end position="183"/>
    </location>
</feature>
<dbReference type="Proteomes" id="UP000184520">
    <property type="component" value="Unassembled WGS sequence"/>
</dbReference>
<dbReference type="EMBL" id="FQWD01000009">
    <property type="protein sequence ID" value="SHH35010.1"/>
    <property type="molecule type" value="Genomic_DNA"/>
</dbReference>